<comment type="caution">
    <text evidence="8">The sequence shown here is derived from an EMBL/GenBank/DDBJ whole genome shotgun (WGS) entry which is preliminary data.</text>
</comment>
<keyword evidence="6" id="KW-0503">Monooxygenase</keyword>
<evidence type="ECO:0000313" key="8">
    <source>
        <dbReference type="EMBL" id="KAK5636676.1"/>
    </source>
</evidence>
<evidence type="ECO:0000256" key="2">
    <source>
        <dbReference type="ARBA" id="ARBA00007992"/>
    </source>
</evidence>
<evidence type="ECO:0000256" key="6">
    <source>
        <dbReference type="ARBA" id="ARBA00023033"/>
    </source>
</evidence>
<comment type="similarity">
    <text evidence="2">Belongs to the paxM FAD-dependent monooxygenase family.</text>
</comment>
<protein>
    <recommendedName>
        <fullName evidence="7">FAD-binding domain-containing protein</fullName>
    </recommendedName>
</protein>
<feature type="domain" description="FAD-binding" evidence="7">
    <location>
        <begin position="40"/>
        <end position="393"/>
    </location>
</feature>
<evidence type="ECO:0000256" key="3">
    <source>
        <dbReference type="ARBA" id="ARBA00022630"/>
    </source>
</evidence>
<gene>
    <name evidence="8" type="ORF">RRF57_012388</name>
</gene>
<dbReference type="Pfam" id="PF01494">
    <property type="entry name" value="FAD_binding_3"/>
    <property type="match status" value="1"/>
</dbReference>
<evidence type="ECO:0000256" key="5">
    <source>
        <dbReference type="ARBA" id="ARBA00023002"/>
    </source>
</evidence>
<dbReference type="EMBL" id="JAWHQM010000075">
    <property type="protein sequence ID" value="KAK5636676.1"/>
    <property type="molecule type" value="Genomic_DNA"/>
</dbReference>
<dbReference type="PANTHER" id="PTHR13789:SF215">
    <property type="entry name" value="FAD-BINDING DOMAIN-CONTAINING PROTEIN-RELATED"/>
    <property type="match status" value="1"/>
</dbReference>
<sequence length="457" mass="50039">MTSDCSLCSFLYLGPLRKRTAPRVERHRCQFLRVATKLDQVIIVGAGIGGLSAAIALNRAGHEVEVYESSSFLNEVGAAIHLAPNATRVLKSWDLDFETLHPVGCEAIRFYSPGLEHIETLVTLKEGQEKLGVTEPWLMTHRVDIHSSLRAHAEKGFKGRPVKIHLRSKVKSVNAETGEVHFEDGRTVSGDLVVGADGIHSRTVTAVISNGSDIVNTGQKIFRFLVPVEKATANPSVKEFLDMIGLNQLSGIAAANGRVIIYPCRSGTLLNAACIVRTNDDLGPEASWYNAGHLDDLMANLEGYHEKVKEFGKMAEDLKLWTLVTRNPPPKFFEGRLALLGDAAHPMLPHQGQGGAQAIEDAAALGALFGADTAPEQVNDLLNIYNQVRYDHAVSICITSRIDQRSSEEVLAQNFELLKKFVPNANKGENYALKAWASDPVREVERLLALRRSENAV</sequence>
<dbReference type="PRINTS" id="PR00420">
    <property type="entry name" value="RNGMNOXGNASE"/>
</dbReference>
<dbReference type="GO" id="GO:0004497">
    <property type="term" value="F:monooxygenase activity"/>
    <property type="evidence" value="ECO:0007669"/>
    <property type="project" value="UniProtKB-KW"/>
</dbReference>
<comment type="pathway">
    <text evidence="1">Secondary metabolite biosynthesis.</text>
</comment>
<dbReference type="Proteomes" id="UP001305414">
    <property type="component" value="Unassembled WGS sequence"/>
</dbReference>
<evidence type="ECO:0000313" key="9">
    <source>
        <dbReference type="Proteomes" id="UP001305414"/>
    </source>
</evidence>
<dbReference type="GO" id="GO:0071949">
    <property type="term" value="F:FAD binding"/>
    <property type="evidence" value="ECO:0007669"/>
    <property type="project" value="InterPro"/>
</dbReference>
<keyword evidence="5" id="KW-0560">Oxidoreductase</keyword>
<accession>A0AAN7V1P6</accession>
<reference evidence="8 9" key="1">
    <citation type="submission" date="2023-10" db="EMBL/GenBank/DDBJ databases">
        <title>Draft genome sequence of Xylaria bambusicola isolate GMP-LS, the root and basal stem rot pathogen of sugarcane in Indonesia.</title>
        <authorList>
            <person name="Selvaraj P."/>
            <person name="Muralishankar V."/>
            <person name="Muruganantham S."/>
            <person name="Sp S."/>
            <person name="Haryani S."/>
            <person name="Lau K.J.X."/>
            <person name="Naqvi N.I."/>
        </authorList>
    </citation>
    <scope>NUCLEOTIDE SEQUENCE [LARGE SCALE GENOMIC DNA]</scope>
    <source>
        <strain evidence="8">GMP-LS</strain>
    </source>
</reference>
<name>A0AAN7V1P6_9PEZI</name>
<dbReference type="AlphaFoldDB" id="A0AAN7V1P6"/>
<keyword evidence="3" id="KW-0285">Flavoprotein</keyword>
<dbReference type="SUPFAM" id="SSF51905">
    <property type="entry name" value="FAD/NAD(P)-binding domain"/>
    <property type="match status" value="1"/>
</dbReference>
<dbReference type="PANTHER" id="PTHR13789">
    <property type="entry name" value="MONOOXYGENASE"/>
    <property type="match status" value="1"/>
</dbReference>
<dbReference type="InterPro" id="IPR050493">
    <property type="entry name" value="FAD-dep_Monooxygenase_BioMet"/>
</dbReference>
<dbReference type="InterPro" id="IPR036188">
    <property type="entry name" value="FAD/NAD-bd_sf"/>
</dbReference>
<dbReference type="SUPFAM" id="SSF54373">
    <property type="entry name" value="FAD-linked reductases, C-terminal domain"/>
    <property type="match status" value="1"/>
</dbReference>
<evidence type="ECO:0000259" key="7">
    <source>
        <dbReference type="Pfam" id="PF01494"/>
    </source>
</evidence>
<dbReference type="Gene3D" id="3.50.50.60">
    <property type="entry name" value="FAD/NAD(P)-binding domain"/>
    <property type="match status" value="1"/>
</dbReference>
<keyword evidence="4" id="KW-0274">FAD</keyword>
<evidence type="ECO:0000256" key="4">
    <source>
        <dbReference type="ARBA" id="ARBA00022827"/>
    </source>
</evidence>
<organism evidence="8 9">
    <name type="scientific">Xylaria bambusicola</name>
    <dbReference type="NCBI Taxonomy" id="326684"/>
    <lineage>
        <taxon>Eukaryota</taxon>
        <taxon>Fungi</taxon>
        <taxon>Dikarya</taxon>
        <taxon>Ascomycota</taxon>
        <taxon>Pezizomycotina</taxon>
        <taxon>Sordariomycetes</taxon>
        <taxon>Xylariomycetidae</taxon>
        <taxon>Xylariales</taxon>
        <taxon>Xylariaceae</taxon>
        <taxon>Xylaria</taxon>
    </lineage>
</organism>
<proteinExistence type="inferred from homology"/>
<evidence type="ECO:0000256" key="1">
    <source>
        <dbReference type="ARBA" id="ARBA00005179"/>
    </source>
</evidence>
<keyword evidence="9" id="KW-1185">Reference proteome</keyword>
<dbReference type="InterPro" id="IPR002938">
    <property type="entry name" value="FAD-bd"/>
</dbReference>